<reference evidence="2" key="1">
    <citation type="submission" date="2024-06" db="UniProtKB">
        <authorList>
            <consortium name="RefSeq"/>
        </authorList>
    </citation>
    <scope>NUCLEOTIDE SEQUENCE [LARGE SCALE GENOMIC DNA]</scope>
    <source>
        <strain evidence="2">MV2-25</strain>
    </source>
</reference>
<dbReference type="KEGG" id="dpo:117183297"/>
<evidence type="ECO:0000313" key="3">
    <source>
        <dbReference type="RefSeq" id="XP_033232613.1"/>
    </source>
</evidence>
<gene>
    <name evidence="3" type="primary">LOC117183297</name>
</gene>
<protein>
    <submittedName>
        <fullName evidence="3">Uncharacterized protein</fullName>
    </submittedName>
</protein>
<dbReference type="Pfam" id="PF03670">
    <property type="entry name" value="UPF0184"/>
    <property type="match status" value="1"/>
</dbReference>
<dbReference type="AlphaFoldDB" id="A0A6I8VP17"/>
<keyword evidence="2" id="KW-1185">Reference proteome</keyword>
<accession>A0A6I8VP17</accession>
<dbReference type="OMA" id="NTERIMD"/>
<feature type="coiled-coil region" evidence="1">
    <location>
        <begin position="40"/>
        <end position="74"/>
    </location>
</feature>
<name>A0A6I8VP17_DROPS</name>
<dbReference type="Proteomes" id="UP000001819">
    <property type="component" value="Chromosome 2"/>
</dbReference>
<evidence type="ECO:0000313" key="2">
    <source>
        <dbReference type="Proteomes" id="UP000001819"/>
    </source>
</evidence>
<reference evidence="3" key="2">
    <citation type="submission" date="2025-08" db="UniProtKB">
        <authorList>
            <consortium name="RefSeq"/>
        </authorList>
    </citation>
    <scope>IDENTIFICATION</scope>
    <source>
        <strain evidence="3">MV-25-SWS-2005</strain>
        <tissue evidence="3">Whole body</tissue>
    </source>
</reference>
<evidence type="ECO:0000256" key="1">
    <source>
        <dbReference type="SAM" id="Coils"/>
    </source>
</evidence>
<proteinExistence type="predicted"/>
<keyword evidence="1" id="KW-0175">Coiled coil</keyword>
<sequence>MDRSEEDEQPTEESQRYRSRQLNASVDALVVLRRNTERIMDSVIMNLDALNMALDHLEERTDRVLAQLRQYMQSMEDLDRSNTARWHGGYGDPDATI</sequence>
<organism evidence="2 3">
    <name type="scientific">Drosophila pseudoobscura pseudoobscura</name>
    <name type="common">Fruit fly</name>
    <dbReference type="NCBI Taxonomy" id="46245"/>
    <lineage>
        <taxon>Eukaryota</taxon>
        <taxon>Metazoa</taxon>
        <taxon>Ecdysozoa</taxon>
        <taxon>Arthropoda</taxon>
        <taxon>Hexapoda</taxon>
        <taxon>Insecta</taxon>
        <taxon>Pterygota</taxon>
        <taxon>Neoptera</taxon>
        <taxon>Endopterygota</taxon>
        <taxon>Diptera</taxon>
        <taxon>Brachycera</taxon>
        <taxon>Muscomorpha</taxon>
        <taxon>Ephydroidea</taxon>
        <taxon>Drosophilidae</taxon>
        <taxon>Drosophila</taxon>
        <taxon>Sophophora</taxon>
    </lineage>
</organism>
<dbReference type="RefSeq" id="XP_033232613.1">
    <property type="nucleotide sequence ID" value="XM_033376722.1"/>
</dbReference>
<dbReference type="InParanoid" id="A0A6I8VP17"/>